<gene>
    <name evidence="2" type="ORF">BDQ12DRAFT_45202</name>
</gene>
<feature type="region of interest" description="Disordered" evidence="1">
    <location>
        <begin position="476"/>
        <end position="497"/>
    </location>
</feature>
<dbReference type="AlphaFoldDB" id="A0A5C3MHZ5"/>
<evidence type="ECO:0000256" key="1">
    <source>
        <dbReference type="SAM" id="MobiDB-lite"/>
    </source>
</evidence>
<accession>A0A5C3MHZ5</accession>
<evidence type="ECO:0000313" key="3">
    <source>
        <dbReference type="Proteomes" id="UP000308652"/>
    </source>
</evidence>
<proteinExistence type="predicted"/>
<name>A0A5C3MHZ5_9AGAR</name>
<protein>
    <submittedName>
        <fullName evidence="2">Uncharacterized protein</fullName>
    </submittedName>
</protein>
<organism evidence="2 3">
    <name type="scientific">Crucibulum laeve</name>
    <dbReference type="NCBI Taxonomy" id="68775"/>
    <lineage>
        <taxon>Eukaryota</taxon>
        <taxon>Fungi</taxon>
        <taxon>Dikarya</taxon>
        <taxon>Basidiomycota</taxon>
        <taxon>Agaricomycotina</taxon>
        <taxon>Agaricomycetes</taxon>
        <taxon>Agaricomycetidae</taxon>
        <taxon>Agaricales</taxon>
        <taxon>Agaricineae</taxon>
        <taxon>Nidulariaceae</taxon>
        <taxon>Crucibulum</taxon>
    </lineage>
</organism>
<feature type="region of interest" description="Disordered" evidence="1">
    <location>
        <begin position="44"/>
        <end position="108"/>
    </location>
</feature>
<dbReference type="EMBL" id="ML213590">
    <property type="protein sequence ID" value="TFK45012.1"/>
    <property type="molecule type" value="Genomic_DNA"/>
</dbReference>
<evidence type="ECO:0000313" key="2">
    <source>
        <dbReference type="EMBL" id="TFK45012.1"/>
    </source>
</evidence>
<dbReference type="Proteomes" id="UP000308652">
    <property type="component" value="Unassembled WGS sequence"/>
</dbReference>
<sequence>MTDRRLYFAVSLMRPKSYILLRSSMNITDDSSLKAETSFLTANDTSVQDTSSLECEHSPSGSDSCSSGYFRPSSDASAMKSDNGISSLRGSPDQQQEQELTAEAVSEDLSSPLVQLTLSSDTRSLSPRLVLLPPSPPSSTVGLHDERGGSTSSTWVSDAPVGYSRASIYGPPRNDVYGSNETYTPHVTNHESFSSPVMYSRASIYAPPKSDVHEFDEPFIPDITTNNKLLVSEHEERTSSRMRQNSVGVTIEPPSGPGSPIIDADGPLEPHFLSPKNASIPLPSSDAQLEPEGQKDNTSTQAHSSPVDPNILPLGFQSVATTNTRTDCSLTLPPSPGSTSTSEPLRSVDYIYAPHWASTPDAALTYNSPRSQHLDDLHFVGPAHSTSVAILPDDKLPPGFVPLASPIPVSNLLPSDDLEHNSSSNAGRTPYYFPAQMYDRAAPESSTSSSSASSDKNIKARHDLARINASYNASSLIGSRSGSAESQTSLRLSSRPVLSPEKSTLLPELYPIHASASSQASSHSNRSIRVNQNTLDDLYPTSAYSVHSSSASEAVSPRSSSQRDFSERSRAFEPTRSPVQHQDASEIEDWSQPSPWWKPGALPSALLLIKQQMQQMPLEFRAQSLSLPARPWIGVLATQPLKLHTPLSVPTCARLMSPGLTLLVR</sequence>
<keyword evidence="3" id="KW-1185">Reference proteome</keyword>
<feature type="region of interest" description="Disordered" evidence="1">
    <location>
        <begin position="127"/>
        <end position="156"/>
    </location>
</feature>
<feature type="compositionally biased region" description="Polar residues" evidence="1">
    <location>
        <begin position="476"/>
        <end position="488"/>
    </location>
</feature>
<feature type="compositionally biased region" description="Polar residues" evidence="1">
    <location>
        <begin position="83"/>
        <end position="99"/>
    </location>
</feature>
<feature type="compositionally biased region" description="Low complexity" evidence="1">
    <location>
        <begin position="549"/>
        <end position="560"/>
    </location>
</feature>
<feature type="compositionally biased region" description="Polar residues" evidence="1">
    <location>
        <begin position="44"/>
        <end position="53"/>
    </location>
</feature>
<reference evidence="2 3" key="1">
    <citation type="journal article" date="2019" name="Nat. Ecol. Evol.">
        <title>Megaphylogeny resolves global patterns of mushroom evolution.</title>
        <authorList>
            <person name="Varga T."/>
            <person name="Krizsan K."/>
            <person name="Foldi C."/>
            <person name="Dima B."/>
            <person name="Sanchez-Garcia M."/>
            <person name="Sanchez-Ramirez S."/>
            <person name="Szollosi G.J."/>
            <person name="Szarkandi J.G."/>
            <person name="Papp V."/>
            <person name="Albert L."/>
            <person name="Andreopoulos W."/>
            <person name="Angelini C."/>
            <person name="Antonin V."/>
            <person name="Barry K.W."/>
            <person name="Bougher N.L."/>
            <person name="Buchanan P."/>
            <person name="Buyck B."/>
            <person name="Bense V."/>
            <person name="Catcheside P."/>
            <person name="Chovatia M."/>
            <person name="Cooper J."/>
            <person name="Damon W."/>
            <person name="Desjardin D."/>
            <person name="Finy P."/>
            <person name="Geml J."/>
            <person name="Haridas S."/>
            <person name="Hughes K."/>
            <person name="Justo A."/>
            <person name="Karasinski D."/>
            <person name="Kautmanova I."/>
            <person name="Kiss B."/>
            <person name="Kocsube S."/>
            <person name="Kotiranta H."/>
            <person name="LaButti K.M."/>
            <person name="Lechner B.E."/>
            <person name="Liimatainen K."/>
            <person name="Lipzen A."/>
            <person name="Lukacs Z."/>
            <person name="Mihaltcheva S."/>
            <person name="Morgado L.N."/>
            <person name="Niskanen T."/>
            <person name="Noordeloos M.E."/>
            <person name="Ohm R.A."/>
            <person name="Ortiz-Santana B."/>
            <person name="Ovrebo C."/>
            <person name="Racz N."/>
            <person name="Riley R."/>
            <person name="Savchenko A."/>
            <person name="Shiryaev A."/>
            <person name="Soop K."/>
            <person name="Spirin V."/>
            <person name="Szebenyi C."/>
            <person name="Tomsovsky M."/>
            <person name="Tulloss R.E."/>
            <person name="Uehling J."/>
            <person name="Grigoriev I.V."/>
            <person name="Vagvolgyi C."/>
            <person name="Papp T."/>
            <person name="Martin F.M."/>
            <person name="Miettinen O."/>
            <person name="Hibbett D.S."/>
            <person name="Nagy L.G."/>
        </authorList>
    </citation>
    <scope>NUCLEOTIDE SEQUENCE [LARGE SCALE GENOMIC DNA]</scope>
    <source>
        <strain evidence="2 3">CBS 166.37</strain>
    </source>
</reference>
<feature type="region of interest" description="Disordered" evidence="1">
    <location>
        <begin position="549"/>
        <end position="592"/>
    </location>
</feature>
<feature type="compositionally biased region" description="Basic and acidic residues" evidence="1">
    <location>
        <begin position="564"/>
        <end position="573"/>
    </location>
</feature>
<feature type="compositionally biased region" description="Low complexity" evidence="1">
    <location>
        <begin position="58"/>
        <end position="67"/>
    </location>
</feature>
<feature type="region of interest" description="Disordered" evidence="1">
    <location>
        <begin position="236"/>
        <end position="314"/>
    </location>
</feature>